<feature type="compositionally biased region" description="Basic residues" evidence="1">
    <location>
        <begin position="27"/>
        <end position="43"/>
    </location>
</feature>
<evidence type="ECO:0000256" key="1">
    <source>
        <dbReference type="SAM" id="MobiDB-lite"/>
    </source>
</evidence>
<dbReference type="EMBL" id="JANPWB010000011">
    <property type="protein sequence ID" value="KAJ1126505.1"/>
    <property type="molecule type" value="Genomic_DNA"/>
</dbReference>
<sequence length="82" mass="9821">MGLTPWTSTRILIGRRIEVVREDGTRERRKRRYRRTARSTNKVRRTERSTKRTTYQPGRATRRVCGQRSVKEQRSAMRRVCG</sequence>
<evidence type="ECO:0000313" key="3">
    <source>
        <dbReference type="Proteomes" id="UP001066276"/>
    </source>
</evidence>
<gene>
    <name evidence="2" type="ORF">NDU88_004912</name>
</gene>
<feature type="region of interest" description="Disordered" evidence="1">
    <location>
        <begin position="24"/>
        <end position="82"/>
    </location>
</feature>
<dbReference type="AlphaFoldDB" id="A0AAV7PHD1"/>
<reference evidence="2" key="1">
    <citation type="journal article" date="2022" name="bioRxiv">
        <title>Sequencing and chromosome-scale assembly of the giantPleurodeles waltlgenome.</title>
        <authorList>
            <person name="Brown T."/>
            <person name="Elewa A."/>
            <person name="Iarovenko S."/>
            <person name="Subramanian E."/>
            <person name="Araus A.J."/>
            <person name="Petzold A."/>
            <person name="Susuki M."/>
            <person name="Suzuki K.-i.T."/>
            <person name="Hayashi T."/>
            <person name="Toyoda A."/>
            <person name="Oliveira C."/>
            <person name="Osipova E."/>
            <person name="Leigh N.D."/>
            <person name="Simon A."/>
            <person name="Yun M.H."/>
        </authorList>
    </citation>
    <scope>NUCLEOTIDE SEQUENCE</scope>
    <source>
        <strain evidence="2">20211129_DDA</strain>
        <tissue evidence="2">Liver</tissue>
    </source>
</reference>
<evidence type="ECO:0000313" key="2">
    <source>
        <dbReference type="EMBL" id="KAJ1126505.1"/>
    </source>
</evidence>
<accession>A0AAV7PHD1</accession>
<comment type="caution">
    <text evidence="2">The sequence shown here is derived from an EMBL/GenBank/DDBJ whole genome shotgun (WGS) entry which is preliminary data.</text>
</comment>
<keyword evidence="3" id="KW-1185">Reference proteome</keyword>
<protein>
    <submittedName>
        <fullName evidence="2">Uncharacterized protein</fullName>
    </submittedName>
</protein>
<name>A0AAV7PHD1_PLEWA</name>
<dbReference type="Proteomes" id="UP001066276">
    <property type="component" value="Chromosome 7"/>
</dbReference>
<organism evidence="2 3">
    <name type="scientific">Pleurodeles waltl</name>
    <name type="common">Iberian ribbed newt</name>
    <dbReference type="NCBI Taxonomy" id="8319"/>
    <lineage>
        <taxon>Eukaryota</taxon>
        <taxon>Metazoa</taxon>
        <taxon>Chordata</taxon>
        <taxon>Craniata</taxon>
        <taxon>Vertebrata</taxon>
        <taxon>Euteleostomi</taxon>
        <taxon>Amphibia</taxon>
        <taxon>Batrachia</taxon>
        <taxon>Caudata</taxon>
        <taxon>Salamandroidea</taxon>
        <taxon>Salamandridae</taxon>
        <taxon>Pleurodelinae</taxon>
        <taxon>Pleurodeles</taxon>
    </lineage>
</organism>
<proteinExistence type="predicted"/>